<accession>A0A0J5LT56</accession>
<feature type="chain" id="PRO_5005262456" evidence="4">
    <location>
        <begin position="25"/>
        <end position="378"/>
    </location>
</feature>
<dbReference type="GO" id="GO:0009279">
    <property type="term" value="C:cell outer membrane"/>
    <property type="evidence" value="ECO:0007669"/>
    <property type="project" value="UniProtKB-SubCell"/>
</dbReference>
<keyword evidence="2 4" id="KW-0732">Signal</keyword>
<dbReference type="AlphaFoldDB" id="A0A0J5LT56"/>
<dbReference type="Proteomes" id="UP000036196">
    <property type="component" value="Unassembled WGS sequence"/>
</dbReference>
<comment type="subcellular location">
    <subcellularLocation>
        <location evidence="1">Cell outer membrane</location>
        <topology evidence="1">Multi-pass membrane protein</topology>
    </subcellularLocation>
</comment>
<dbReference type="PANTHER" id="PTHR34501:SF2">
    <property type="entry name" value="OUTER MEMBRANE PORIN F-RELATED"/>
    <property type="match status" value="1"/>
</dbReference>
<dbReference type="PANTHER" id="PTHR34501">
    <property type="entry name" value="PROTEIN YDDL-RELATED"/>
    <property type="match status" value="1"/>
</dbReference>
<organism evidence="6 7">
    <name type="scientific">Pluralibacter gergoviae</name>
    <name type="common">Enterobacter gergoviae</name>
    <dbReference type="NCBI Taxonomy" id="61647"/>
    <lineage>
        <taxon>Bacteria</taxon>
        <taxon>Pseudomonadati</taxon>
        <taxon>Pseudomonadota</taxon>
        <taxon>Gammaproteobacteria</taxon>
        <taxon>Enterobacterales</taxon>
        <taxon>Enterobacteriaceae</taxon>
        <taxon>Pluralibacter</taxon>
    </lineage>
</organism>
<dbReference type="Gene3D" id="2.40.160.10">
    <property type="entry name" value="Porin"/>
    <property type="match status" value="1"/>
</dbReference>
<dbReference type="SUPFAM" id="SSF56935">
    <property type="entry name" value="Porins"/>
    <property type="match status" value="1"/>
</dbReference>
<dbReference type="EMBL" id="LDZF01000016">
    <property type="protein sequence ID" value="KMK12687.1"/>
    <property type="molecule type" value="Genomic_DNA"/>
</dbReference>
<evidence type="ECO:0000313" key="7">
    <source>
        <dbReference type="Proteomes" id="UP000036196"/>
    </source>
</evidence>
<keyword evidence="3" id="KW-0472">Membrane</keyword>
<comment type="caution">
    <text evidence="6">The sequence shown here is derived from an EMBL/GenBank/DDBJ whole genome shotgun (WGS) entry which is preliminary data.</text>
</comment>
<dbReference type="CDD" id="cd00342">
    <property type="entry name" value="gram_neg_porins"/>
    <property type="match status" value="1"/>
</dbReference>
<dbReference type="PATRIC" id="fig|61647.15.peg.1315"/>
<evidence type="ECO:0000259" key="5">
    <source>
        <dbReference type="Pfam" id="PF13609"/>
    </source>
</evidence>
<evidence type="ECO:0000256" key="4">
    <source>
        <dbReference type="SAM" id="SignalP"/>
    </source>
</evidence>
<feature type="signal peptide" evidence="4">
    <location>
        <begin position="1"/>
        <end position="24"/>
    </location>
</feature>
<evidence type="ECO:0000313" key="6">
    <source>
        <dbReference type="EMBL" id="KMK12687.1"/>
    </source>
</evidence>
<proteinExistence type="predicted"/>
<evidence type="ECO:0000256" key="1">
    <source>
        <dbReference type="ARBA" id="ARBA00004571"/>
    </source>
</evidence>
<protein>
    <submittedName>
        <fullName evidence="6">Membrane protein</fullName>
    </submittedName>
</protein>
<evidence type="ECO:0000256" key="2">
    <source>
        <dbReference type="ARBA" id="ARBA00022729"/>
    </source>
</evidence>
<keyword evidence="7" id="KW-1185">Reference proteome</keyword>
<reference evidence="6 7" key="1">
    <citation type="submission" date="2015-05" db="EMBL/GenBank/DDBJ databases">
        <title>Genome sequences of Pluralibacter gergoviae.</title>
        <authorList>
            <person name="Greninger A.L."/>
            <person name="Miller S."/>
        </authorList>
    </citation>
    <scope>NUCLEOTIDE SEQUENCE [LARGE SCALE GENOMIC DNA]</scope>
    <source>
        <strain evidence="6 7">JS81F13</strain>
    </source>
</reference>
<name>A0A0J5LT56_PLUGE</name>
<sequence length="378" mass="42888">MLRRIRYYSALVLFSSVSTFSTHAEVTVLEKKQFNNTLLDPLSLDVGGSIRPEFIWNNGPEPGYDKNGHDGGTRFRFTADYALAPHTSVVGYYEWGVDIAHVLGMSSHYDHDAPDDFQRQLYGGIKDDRYGTLTYGHQYGAYYDAVGVKSDVWDNDGHASANWIGVGGDYDGGERPKNTLKYTNTFGDLTLYADYLMPVDEKWMGDDMRYRRNHGGGIGFDYQLEKDLTVSAAWNQTKATIKNSAGEQKGYHQQYSGAALTWQPDNWYLVGTATWYKHYVPTKRTATVDRYFAGDGYGLESFAGYTFHIDKPLLQSVQPYLGADTLRLKGEENYHANHVYLGMYTQIAYGFSFYLERTLASTSDNEADTTWLSVYYDF</sequence>
<feature type="domain" description="Porin" evidence="5">
    <location>
        <begin position="19"/>
        <end position="255"/>
    </location>
</feature>
<gene>
    <name evidence="6" type="ORF">ABW06_15625</name>
</gene>
<dbReference type="InterPro" id="IPR050298">
    <property type="entry name" value="Gram-neg_bact_OMP"/>
</dbReference>
<dbReference type="InterPro" id="IPR023614">
    <property type="entry name" value="Porin_dom_sf"/>
</dbReference>
<dbReference type="Pfam" id="PF13609">
    <property type="entry name" value="Porin_4"/>
    <property type="match status" value="1"/>
</dbReference>
<evidence type="ECO:0000256" key="3">
    <source>
        <dbReference type="ARBA" id="ARBA00023136"/>
    </source>
</evidence>
<dbReference type="eggNOG" id="COG3203">
    <property type="taxonomic scope" value="Bacteria"/>
</dbReference>
<dbReference type="STRING" id="61647.LG71_25295"/>
<dbReference type="GO" id="GO:0015288">
    <property type="term" value="F:porin activity"/>
    <property type="evidence" value="ECO:0007669"/>
    <property type="project" value="InterPro"/>
</dbReference>
<dbReference type="InterPro" id="IPR033900">
    <property type="entry name" value="Gram_neg_porin_domain"/>
</dbReference>